<reference evidence="1 2" key="1">
    <citation type="submission" date="2018-09" db="EMBL/GenBank/DDBJ databases">
        <title>A high-quality reference genome of wild soybean provides a powerful tool to mine soybean genomes.</title>
        <authorList>
            <person name="Xie M."/>
            <person name="Chung C.Y.L."/>
            <person name="Li M.-W."/>
            <person name="Wong F.-L."/>
            <person name="Chan T.-F."/>
            <person name="Lam H.-M."/>
        </authorList>
    </citation>
    <scope>NUCLEOTIDE SEQUENCE [LARGE SCALE GENOMIC DNA]</scope>
    <source>
        <strain evidence="2">cv. W05</strain>
        <tissue evidence="1">Hypocotyl of etiolated seedlings</tissue>
    </source>
</reference>
<feature type="non-terminal residue" evidence="1">
    <location>
        <position position="1"/>
    </location>
</feature>
<comment type="caution">
    <text evidence="1">The sequence shown here is derived from an EMBL/GenBank/DDBJ whole genome shotgun (WGS) entry which is preliminary data.</text>
</comment>
<evidence type="ECO:0000313" key="1">
    <source>
        <dbReference type="EMBL" id="RZB51409.1"/>
    </source>
</evidence>
<protein>
    <submittedName>
        <fullName evidence="1">Guanine nucleotide exchange factor SPIKE 1</fullName>
    </submittedName>
</protein>
<dbReference type="PANTHER" id="PTHR23317">
    <property type="entry name" value="DEDICATOR OF CYTOKINESIS DOCK"/>
    <property type="match status" value="1"/>
</dbReference>
<dbReference type="GO" id="GO:0005085">
    <property type="term" value="F:guanyl-nucleotide exchange factor activity"/>
    <property type="evidence" value="ECO:0007669"/>
    <property type="project" value="InterPro"/>
</dbReference>
<dbReference type="AlphaFoldDB" id="A0A445FRA5"/>
<organism evidence="1 2">
    <name type="scientific">Glycine soja</name>
    <name type="common">Wild soybean</name>
    <dbReference type="NCBI Taxonomy" id="3848"/>
    <lineage>
        <taxon>Eukaryota</taxon>
        <taxon>Viridiplantae</taxon>
        <taxon>Streptophyta</taxon>
        <taxon>Embryophyta</taxon>
        <taxon>Tracheophyta</taxon>
        <taxon>Spermatophyta</taxon>
        <taxon>Magnoliopsida</taxon>
        <taxon>eudicotyledons</taxon>
        <taxon>Gunneridae</taxon>
        <taxon>Pentapetalae</taxon>
        <taxon>rosids</taxon>
        <taxon>fabids</taxon>
        <taxon>Fabales</taxon>
        <taxon>Fabaceae</taxon>
        <taxon>Papilionoideae</taxon>
        <taxon>50 kb inversion clade</taxon>
        <taxon>NPAAA clade</taxon>
        <taxon>indigoferoid/millettioid clade</taxon>
        <taxon>Phaseoleae</taxon>
        <taxon>Glycine</taxon>
        <taxon>Glycine subgen. Soja</taxon>
    </lineage>
</organism>
<evidence type="ECO:0000313" key="2">
    <source>
        <dbReference type="Proteomes" id="UP000289340"/>
    </source>
</evidence>
<name>A0A445FRA5_GLYSO</name>
<dbReference type="InterPro" id="IPR026791">
    <property type="entry name" value="DOCK"/>
</dbReference>
<sequence>VSLYLDKFSGLCQSVLHECKLTLLQIICDHGLFVEMPGRDPSDRNYLSSVLIQELFVTLDHEDLSLRAKAARILVVLLCKHEFDVRYQMTEDKLYIAQLYFPLVGQILIR</sequence>
<dbReference type="PANTHER" id="PTHR23317:SF76">
    <property type="entry name" value="LD20667P"/>
    <property type="match status" value="1"/>
</dbReference>
<dbReference type="EMBL" id="QZWG01000018">
    <property type="protein sequence ID" value="RZB51409.1"/>
    <property type="molecule type" value="Genomic_DNA"/>
</dbReference>
<dbReference type="GO" id="GO:0007264">
    <property type="term" value="P:small GTPase-mediated signal transduction"/>
    <property type="evidence" value="ECO:0007669"/>
    <property type="project" value="InterPro"/>
</dbReference>
<proteinExistence type="predicted"/>
<dbReference type="Proteomes" id="UP000289340">
    <property type="component" value="Chromosome 18"/>
</dbReference>
<accession>A0A445FRA5</accession>
<keyword evidence="2" id="KW-1185">Reference proteome</keyword>
<gene>
    <name evidence="1" type="ORF">D0Y65_048011</name>
</gene>